<feature type="domain" description="Thiolase C-terminal" evidence="1">
    <location>
        <begin position="249"/>
        <end position="364"/>
    </location>
</feature>
<dbReference type="EMBL" id="JACEIB010000003">
    <property type="protein sequence ID" value="MBA2933831.1"/>
    <property type="molecule type" value="Genomic_DNA"/>
</dbReference>
<dbReference type="CDD" id="cd00829">
    <property type="entry name" value="SCP-x_thiolase"/>
    <property type="match status" value="1"/>
</dbReference>
<dbReference type="Pfam" id="PF22691">
    <property type="entry name" value="Thiolase_C_1"/>
    <property type="match status" value="1"/>
</dbReference>
<comment type="caution">
    <text evidence="2">The sequence shown here is derived from an EMBL/GenBank/DDBJ whole genome shotgun (WGS) entry which is preliminary data.</text>
</comment>
<accession>A0A838L360</accession>
<evidence type="ECO:0000259" key="1">
    <source>
        <dbReference type="Pfam" id="PF22691"/>
    </source>
</evidence>
<evidence type="ECO:0000313" key="2">
    <source>
        <dbReference type="EMBL" id="MBA2933831.1"/>
    </source>
</evidence>
<dbReference type="AlphaFoldDB" id="A0A838L360"/>
<dbReference type="PANTHER" id="PTHR42870">
    <property type="entry name" value="ACETYL-COA C-ACETYLTRANSFERASE"/>
    <property type="match status" value="1"/>
</dbReference>
<name>A0A838L360_9SPHN</name>
<dbReference type="SUPFAM" id="SSF53901">
    <property type="entry name" value="Thiolase-like"/>
    <property type="match status" value="2"/>
</dbReference>
<sequence length="382" mass="39657">MRGAIAAVGVGETPYYRHGKAPGDETLLTLQAIVAACADAGIDPRDINGFASYADDRNAGHTLMRGLGTREMRWASMAWGGGGGGSVAAVGAAAAAIHSGQAEIVVVYRTIAEASSGRLQDAVAHYDMGPHYTLHGISSPAQICGLKTERLIHDGVPRSALSALVRAQYHHASRNPRAQAYGKTLDAATYDAARPIVDPFGLYDCSRENDVSVAVILTSARRARALRKPPVYLLGVAQGGTIGEAWENEPDYGSGGFEAIAGRLWAMAKLGPKEIDVAQIYDNFSGPAVAAIISHGLCSIEEAPELLTFDNLIADGGRMPVNTSGGLIAEGNAHGMGLIAEAVRQLRGESSNPVAGAETCLVTGGPQTPLLSSAVFGTEATL</sequence>
<dbReference type="GO" id="GO:0003988">
    <property type="term" value="F:acetyl-CoA C-acyltransferase activity"/>
    <property type="evidence" value="ECO:0007669"/>
    <property type="project" value="UniProtKB-ARBA"/>
</dbReference>
<dbReference type="InterPro" id="IPR016039">
    <property type="entry name" value="Thiolase-like"/>
</dbReference>
<dbReference type="PANTHER" id="PTHR42870:SF1">
    <property type="entry name" value="NON-SPECIFIC LIPID-TRANSFER PROTEIN-LIKE 2"/>
    <property type="match status" value="1"/>
</dbReference>
<dbReference type="Proteomes" id="UP000570166">
    <property type="component" value="Unassembled WGS sequence"/>
</dbReference>
<dbReference type="RefSeq" id="WP_160363625.1">
    <property type="nucleotide sequence ID" value="NZ_JACEIB010000003.1"/>
</dbReference>
<proteinExistence type="predicted"/>
<protein>
    <submittedName>
        <fullName evidence="2">Transporter</fullName>
    </submittedName>
</protein>
<evidence type="ECO:0000313" key="3">
    <source>
        <dbReference type="Proteomes" id="UP000570166"/>
    </source>
</evidence>
<dbReference type="InterPro" id="IPR055140">
    <property type="entry name" value="Thiolase_C_2"/>
</dbReference>
<dbReference type="Gene3D" id="3.40.47.10">
    <property type="match status" value="1"/>
</dbReference>
<keyword evidence="3" id="KW-1185">Reference proteome</keyword>
<dbReference type="PIRSF" id="PIRSF000429">
    <property type="entry name" value="Ac-CoA_Ac_transf"/>
    <property type="match status" value="1"/>
</dbReference>
<reference evidence="2 3" key="1">
    <citation type="submission" date="2020-07" db="EMBL/GenBank/DDBJ databases">
        <authorList>
            <person name="Sun Q."/>
        </authorList>
    </citation>
    <scope>NUCLEOTIDE SEQUENCE [LARGE SCALE GENOMIC DNA]</scope>
    <source>
        <strain evidence="2 3">CGMCC 1.13654</strain>
    </source>
</reference>
<gene>
    <name evidence="2" type="ORF">HZF05_06920</name>
</gene>
<organism evidence="2 3">
    <name type="scientific">Sphingomonas chungangi</name>
    <dbReference type="NCBI Taxonomy" id="2683589"/>
    <lineage>
        <taxon>Bacteria</taxon>
        <taxon>Pseudomonadati</taxon>
        <taxon>Pseudomonadota</taxon>
        <taxon>Alphaproteobacteria</taxon>
        <taxon>Sphingomonadales</taxon>
        <taxon>Sphingomonadaceae</taxon>
        <taxon>Sphingomonas</taxon>
    </lineage>
</organism>
<dbReference type="InterPro" id="IPR002155">
    <property type="entry name" value="Thiolase"/>
</dbReference>